<sequence>MKLWEKDLEIYNNSTNKGDILIRRETNHMKNKLKEYLLSTVGVTIVALGLEYFFFPNGIAAGGVSGLALAITKMVNINPSILVFIFNVILFILAFFLIGGSFGAKSIYASVMMSIIMWICETFLQPKAITENLILSCIFGSAVLAIGTTIVFHQDASTGGTSILAKIINKYFNLPIGQGLLIADCTVTLLAIYSFGVEKGLFGLLSAILIGNLVDRSSAGINPVKQVFIITNKEKLVVDFINNEIDRGCTILTGKGGYTKENTTVIYTVLNSSQFITLKQFIKHNNPEAFLTVSESTEALGKGFTDY</sequence>
<name>A0A644XC96_9ZZZZ</name>
<keyword evidence="3 6" id="KW-0812">Transmembrane</keyword>
<protein>
    <recommendedName>
        <fullName evidence="7">DUF2179 domain-containing protein</fullName>
    </recommendedName>
</protein>
<dbReference type="Pfam" id="PF10035">
    <property type="entry name" value="DUF2179"/>
    <property type="match status" value="1"/>
</dbReference>
<dbReference type="PANTHER" id="PTHR33545">
    <property type="entry name" value="UPF0750 MEMBRANE PROTEIN YITT-RELATED"/>
    <property type="match status" value="1"/>
</dbReference>
<reference evidence="8" key="1">
    <citation type="submission" date="2019-08" db="EMBL/GenBank/DDBJ databases">
        <authorList>
            <person name="Kucharzyk K."/>
            <person name="Murdoch R.W."/>
            <person name="Higgins S."/>
            <person name="Loffler F."/>
        </authorList>
    </citation>
    <scope>NUCLEOTIDE SEQUENCE</scope>
</reference>
<keyword evidence="5 6" id="KW-0472">Membrane</keyword>
<dbReference type="InterPro" id="IPR051461">
    <property type="entry name" value="UPF0750_membrane"/>
</dbReference>
<feature type="transmembrane region" description="Helical" evidence="6">
    <location>
        <begin position="36"/>
        <end position="69"/>
    </location>
</feature>
<dbReference type="Pfam" id="PF02588">
    <property type="entry name" value="YitT_membrane"/>
    <property type="match status" value="1"/>
</dbReference>
<evidence type="ECO:0000256" key="6">
    <source>
        <dbReference type="SAM" id="Phobius"/>
    </source>
</evidence>
<comment type="caution">
    <text evidence="8">The sequence shown here is derived from an EMBL/GenBank/DDBJ whole genome shotgun (WGS) entry which is preliminary data.</text>
</comment>
<evidence type="ECO:0000313" key="8">
    <source>
        <dbReference type="EMBL" id="MPM11813.1"/>
    </source>
</evidence>
<dbReference type="PANTHER" id="PTHR33545:SF9">
    <property type="entry name" value="UPF0750 MEMBRANE PROTEIN YITE"/>
    <property type="match status" value="1"/>
</dbReference>
<feature type="transmembrane region" description="Helical" evidence="6">
    <location>
        <begin position="81"/>
        <end position="100"/>
    </location>
</feature>
<dbReference type="InterPro" id="IPR015867">
    <property type="entry name" value="N-reg_PII/ATP_PRibTrfase_C"/>
</dbReference>
<evidence type="ECO:0000256" key="3">
    <source>
        <dbReference type="ARBA" id="ARBA00022692"/>
    </source>
</evidence>
<feature type="transmembrane region" description="Helical" evidence="6">
    <location>
        <begin position="172"/>
        <end position="195"/>
    </location>
</feature>
<feature type="domain" description="DUF2179" evidence="7">
    <location>
        <begin position="247"/>
        <end position="301"/>
    </location>
</feature>
<organism evidence="8">
    <name type="scientific">bioreactor metagenome</name>
    <dbReference type="NCBI Taxonomy" id="1076179"/>
    <lineage>
        <taxon>unclassified sequences</taxon>
        <taxon>metagenomes</taxon>
        <taxon>ecological metagenomes</taxon>
    </lineage>
</organism>
<dbReference type="PIRSF" id="PIRSF006483">
    <property type="entry name" value="Membrane_protein_YitT"/>
    <property type="match status" value="1"/>
</dbReference>
<dbReference type="AlphaFoldDB" id="A0A644XC96"/>
<dbReference type="InterPro" id="IPR019264">
    <property type="entry name" value="DUF2179"/>
</dbReference>
<evidence type="ECO:0000256" key="4">
    <source>
        <dbReference type="ARBA" id="ARBA00022989"/>
    </source>
</evidence>
<dbReference type="InterPro" id="IPR003740">
    <property type="entry name" value="YitT"/>
</dbReference>
<dbReference type="EMBL" id="VSSQ01001883">
    <property type="protein sequence ID" value="MPM11813.1"/>
    <property type="molecule type" value="Genomic_DNA"/>
</dbReference>
<proteinExistence type="predicted"/>
<keyword evidence="4 6" id="KW-1133">Transmembrane helix</keyword>
<dbReference type="CDD" id="cd16380">
    <property type="entry name" value="YitT_C"/>
    <property type="match status" value="1"/>
</dbReference>
<evidence type="ECO:0000259" key="7">
    <source>
        <dbReference type="Pfam" id="PF10035"/>
    </source>
</evidence>
<evidence type="ECO:0000256" key="2">
    <source>
        <dbReference type="ARBA" id="ARBA00022475"/>
    </source>
</evidence>
<accession>A0A644XC96</accession>
<keyword evidence="2" id="KW-1003">Cell membrane</keyword>
<dbReference type="GO" id="GO:0005886">
    <property type="term" value="C:plasma membrane"/>
    <property type="evidence" value="ECO:0007669"/>
    <property type="project" value="UniProtKB-SubCell"/>
</dbReference>
<gene>
    <name evidence="8" type="ORF">SDC9_58164</name>
</gene>
<feature type="transmembrane region" description="Helical" evidence="6">
    <location>
        <begin position="133"/>
        <end position="152"/>
    </location>
</feature>
<dbReference type="Gene3D" id="3.30.70.120">
    <property type="match status" value="1"/>
</dbReference>
<evidence type="ECO:0000256" key="5">
    <source>
        <dbReference type="ARBA" id="ARBA00023136"/>
    </source>
</evidence>
<comment type="subcellular location">
    <subcellularLocation>
        <location evidence="1">Cell membrane</location>
        <topology evidence="1">Multi-pass membrane protein</topology>
    </subcellularLocation>
</comment>
<evidence type="ECO:0000256" key="1">
    <source>
        <dbReference type="ARBA" id="ARBA00004651"/>
    </source>
</evidence>